<dbReference type="GO" id="GO:0007156">
    <property type="term" value="P:homophilic cell adhesion via plasma membrane adhesion molecules"/>
    <property type="evidence" value="ECO:0007669"/>
    <property type="project" value="InterPro"/>
</dbReference>
<dbReference type="PROSITE" id="PS50268">
    <property type="entry name" value="CADHERIN_2"/>
    <property type="match status" value="1"/>
</dbReference>
<feature type="non-terminal residue" evidence="2">
    <location>
        <position position="1"/>
    </location>
</feature>
<sequence>NQTQEQEQQQTQQDEGEWITIIDHEVTFNLFEIIEEADILGSENVTAGKYTQIRMDVIKVEGMTSDNTPYIATVPSGTLKIVRPFEVKDGFTTILTVDFDGDKSLIMTGKGKFLFKPVVRLQVELSSPPATGKDTTPPVIDLTGVTEGQVIVSPDTVTPLFSVSDDTDPEPIVLATLNGEPYLSGTEISVVDKYELVVTATDAGDNEVEVAVNFEIVEVEDTTPPVIDLTGVTEGQIIVSPDTVTPVFSASDDNDPEPILIATLNVGPFTSGTVVSAVGEYELVVTAIDASGNEADVTVNFEIVAE</sequence>
<reference evidence="2" key="1">
    <citation type="journal article" date="2014" name="Front. Microbiol.">
        <title>High frequency of phylogenetically diverse reductive dehalogenase-homologous genes in deep subseafloor sedimentary metagenomes.</title>
        <authorList>
            <person name="Kawai M."/>
            <person name="Futagami T."/>
            <person name="Toyoda A."/>
            <person name="Takaki Y."/>
            <person name="Nishi S."/>
            <person name="Hori S."/>
            <person name="Arai W."/>
            <person name="Tsubouchi T."/>
            <person name="Morono Y."/>
            <person name="Uchiyama I."/>
            <person name="Ito T."/>
            <person name="Fujiyama A."/>
            <person name="Inagaki F."/>
            <person name="Takami H."/>
        </authorList>
    </citation>
    <scope>NUCLEOTIDE SEQUENCE</scope>
    <source>
        <strain evidence="2">Expedition CK06-06</strain>
    </source>
</reference>
<comment type="caution">
    <text evidence="2">The sequence shown here is derived from an EMBL/GenBank/DDBJ whole genome shotgun (WGS) entry which is preliminary data.</text>
</comment>
<dbReference type="InterPro" id="IPR025491">
    <property type="entry name" value="DUF4382"/>
</dbReference>
<dbReference type="AlphaFoldDB" id="X1PUG8"/>
<evidence type="ECO:0000313" key="2">
    <source>
        <dbReference type="EMBL" id="GAI59458.1"/>
    </source>
</evidence>
<proteinExistence type="predicted"/>
<dbReference type="Pfam" id="PF14321">
    <property type="entry name" value="DUF4382"/>
    <property type="match status" value="1"/>
</dbReference>
<feature type="domain" description="Cadherin" evidence="1">
    <location>
        <begin position="161"/>
        <end position="227"/>
    </location>
</feature>
<gene>
    <name evidence="2" type="ORF">S12H4_04462</name>
</gene>
<dbReference type="EMBL" id="BARW01001379">
    <property type="protein sequence ID" value="GAI59458.1"/>
    <property type="molecule type" value="Genomic_DNA"/>
</dbReference>
<dbReference type="GO" id="GO:0005509">
    <property type="term" value="F:calcium ion binding"/>
    <property type="evidence" value="ECO:0007669"/>
    <property type="project" value="InterPro"/>
</dbReference>
<dbReference type="InterPro" id="IPR002126">
    <property type="entry name" value="Cadherin-like_dom"/>
</dbReference>
<accession>X1PUG8</accession>
<protein>
    <recommendedName>
        <fullName evidence="1">Cadherin domain-containing protein</fullName>
    </recommendedName>
</protein>
<dbReference type="GO" id="GO:0016020">
    <property type="term" value="C:membrane"/>
    <property type="evidence" value="ECO:0007669"/>
    <property type="project" value="InterPro"/>
</dbReference>
<name>X1PUG8_9ZZZZ</name>
<organism evidence="2">
    <name type="scientific">marine sediment metagenome</name>
    <dbReference type="NCBI Taxonomy" id="412755"/>
    <lineage>
        <taxon>unclassified sequences</taxon>
        <taxon>metagenomes</taxon>
        <taxon>ecological metagenomes</taxon>
    </lineage>
</organism>
<evidence type="ECO:0000259" key="1">
    <source>
        <dbReference type="PROSITE" id="PS50268"/>
    </source>
</evidence>